<dbReference type="Proteomes" id="UP001187192">
    <property type="component" value="Unassembled WGS sequence"/>
</dbReference>
<reference evidence="2" key="1">
    <citation type="submission" date="2023-07" db="EMBL/GenBank/DDBJ databases">
        <title>draft genome sequence of fig (Ficus carica).</title>
        <authorList>
            <person name="Takahashi T."/>
            <person name="Nishimura K."/>
        </authorList>
    </citation>
    <scope>NUCLEOTIDE SEQUENCE</scope>
</reference>
<evidence type="ECO:0000256" key="1">
    <source>
        <dbReference type="SAM" id="MobiDB-lite"/>
    </source>
</evidence>
<name>A0AA88E0S6_FICCA</name>
<dbReference type="EMBL" id="BTGU01000271">
    <property type="protein sequence ID" value="GMN65907.1"/>
    <property type="molecule type" value="Genomic_DNA"/>
</dbReference>
<sequence length="337" mass="38143">MSLFKTLLSHNPHSLLRPRNIAHKSFSLSSIFNATPPRTENRSKSKPKARNPLDIVFKEAVGIQPKPENSGKSDCEEEDNELKRKLRDLEREVRSLRENSSGESDGKGKVLESGSKEKGVYGLFTNRIRSGDKGFEKRRENSMVFKELSGDVKLFVSHLYKEGYMEDANFLTKNGNDLDFSCFDNSFGRGFIKFAAERFGKDNQEIANSIISRLADRADILHFNGGRWLSGSDLKNVAIFGCPSLERKSVFAAKRLRKFFQVQEDTVCSKCVLKQSCKFVNQNVWKTDTKKLILKDVLNVSTLYATEFVPPQLVVPDEMKASIGRLLNDVVKLSRTT</sequence>
<organism evidence="2 3">
    <name type="scientific">Ficus carica</name>
    <name type="common">Common fig</name>
    <dbReference type="NCBI Taxonomy" id="3494"/>
    <lineage>
        <taxon>Eukaryota</taxon>
        <taxon>Viridiplantae</taxon>
        <taxon>Streptophyta</taxon>
        <taxon>Embryophyta</taxon>
        <taxon>Tracheophyta</taxon>
        <taxon>Spermatophyta</taxon>
        <taxon>Magnoliopsida</taxon>
        <taxon>eudicotyledons</taxon>
        <taxon>Gunneridae</taxon>
        <taxon>Pentapetalae</taxon>
        <taxon>rosids</taxon>
        <taxon>fabids</taxon>
        <taxon>Rosales</taxon>
        <taxon>Moraceae</taxon>
        <taxon>Ficeae</taxon>
        <taxon>Ficus</taxon>
    </lineage>
</organism>
<evidence type="ECO:0000313" key="2">
    <source>
        <dbReference type="EMBL" id="GMN65907.1"/>
    </source>
</evidence>
<evidence type="ECO:0000313" key="3">
    <source>
        <dbReference type="Proteomes" id="UP001187192"/>
    </source>
</evidence>
<gene>
    <name evidence="2" type="ORF">TIFTF001_034977</name>
</gene>
<accession>A0AA88E0S6</accession>
<protein>
    <submittedName>
        <fullName evidence="2">Uncharacterized protein</fullName>
    </submittedName>
</protein>
<proteinExistence type="predicted"/>
<feature type="compositionally biased region" description="Basic and acidic residues" evidence="1">
    <location>
        <begin position="104"/>
        <end position="113"/>
    </location>
</feature>
<feature type="region of interest" description="Disordered" evidence="1">
    <location>
        <begin position="32"/>
        <end position="113"/>
    </location>
</feature>
<feature type="compositionally biased region" description="Basic and acidic residues" evidence="1">
    <location>
        <begin position="81"/>
        <end position="97"/>
    </location>
</feature>
<comment type="caution">
    <text evidence="2">The sequence shown here is derived from an EMBL/GenBank/DDBJ whole genome shotgun (WGS) entry which is preliminary data.</text>
</comment>
<keyword evidence="3" id="KW-1185">Reference proteome</keyword>
<dbReference type="AlphaFoldDB" id="A0AA88E0S6"/>